<dbReference type="InterPro" id="IPR006158">
    <property type="entry name" value="Cobalamin-bd"/>
</dbReference>
<evidence type="ECO:0000256" key="6">
    <source>
        <dbReference type="ARBA" id="ARBA00023004"/>
    </source>
</evidence>
<evidence type="ECO:0000256" key="1">
    <source>
        <dbReference type="ARBA" id="ARBA00001966"/>
    </source>
</evidence>
<evidence type="ECO:0000256" key="2">
    <source>
        <dbReference type="ARBA" id="ARBA00022603"/>
    </source>
</evidence>
<dbReference type="SFLD" id="SFLDG01082">
    <property type="entry name" value="B12-binding_domain_containing"/>
    <property type="match status" value="1"/>
</dbReference>
<dbReference type="PANTHER" id="PTHR43409:SF7">
    <property type="entry name" value="BLL1977 PROTEIN"/>
    <property type="match status" value="1"/>
</dbReference>
<keyword evidence="2" id="KW-0489">Methyltransferase</keyword>
<keyword evidence="11" id="KW-1185">Reference proteome</keyword>
<dbReference type="SUPFAM" id="SSF102114">
    <property type="entry name" value="Radical SAM enzymes"/>
    <property type="match status" value="1"/>
</dbReference>
<dbReference type="GO" id="GO:0031419">
    <property type="term" value="F:cobalamin binding"/>
    <property type="evidence" value="ECO:0007669"/>
    <property type="project" value="InterPro"/>
</dbReference>
<dbReference type="InterPro" id="IPR058240">
    <property type="entry name" value="rSAM_sf"/>
</dbReference>
<dbReference type="SFLD" id="SFLDS00029">
    <property type="entry name" value="Radical_SAM"/>
    <property type="match status" value="1"/>
</dbReference>
<evidence type="ECO:0000313" key="11">
    <source>
        <dbReference type="Proteomes" id="UP000078428"/>
    </source>
</evidence>
<dbReference type="OrthoDB" id="9801424at2"/>
<evidence type="ECO:0000256" key="4">
    <source>
        <dbReference type="ARBA" id="ARBA00022691"/>
    </source>
</evidence>
<dbReference type="InterPro" id="IPR051198">
    <property type="entry name" value="BchE-like"/>
</dbReference>
<comment type="cofactor">
    <cofactor evidence="1">
        <name>[4Fe-4S] cluster</name>
        <dbReference type="ChEBI" id="CHEBI:49883"/>
    </cofactor>
</comment>
<dbReference type="Gene3D" id="3.80.30.20">
    <property type="entry name" value="tm_1862 like domain"/>
    <property type="match status" value="1"/>
</dbReference>
<dbReference type="CDD" id="cd01335">
    <property type="entry name" value="Radical_SAM"/>
    <property type="match status" value="1"/>
</dbReference>
<organism evidence="10 11">
    <name type="scientific">Paramagnetospirillum marisnigri</name>
    <dbReference type="NCBI Taxonomy" id="1285242"/>
    <lineage>
        <taxon>Bacteria</taxon>
        <taxon>Pseudomonadati</taxon>
        <taxon>Pseudomonadota</taxon>
        <taxon>Alphaproteobacteria</taxon>
        <taxon>Rhodospirillales</taxon>
        <taxon>Magnetospirillaceae</taxon>
        <taxon>Paramagnetospirillum</taxon>
    </lineage>
</organism>
<comment type="caution">
    <text evidence="10">The sequence shown here is derived from an EMBL/GenBank/DDBJ whole genome shotgun (WGS) entry which is preliminary data.</text>
</comment>
<evidence type="ECO:0000256" key="5">
    <source>
        <dbReference type="ARBA" id="ARBA00022723"/>
    </source>
</evidence>
<reference evidence="10 11" key="1">
    <citation type="submission" date="2016-04" db="EMBL/GenBank/DDBJ databases">
        <title>Draft genome sequence of freshwater magnetotactic bacteria Magnetospirillum marisnigri SP-1 and Magnetospirillum moscoviense BB-1.</title>
        <authorList>
            <person name="Koziaeva V."/>
            <person name="Dziuba M.V."/>
            <person name="Ivanov T.M."/>
            <person name="Kuznetsov B."/>
            <person name="Grouzdev D.S."/>
        </authorList>
    </citation>
    <scope>NUCLEOTIDE SEQUENCE [LARGE SCALE GENOMIC DNA]</scope>
    <source>
        <strain evidence="10 11">SP-1</strain>
    </source>
</reference>
<dbReference type="GO" id="GO:0046872">
    <property type="term" value="F:metal ion binding"/>
    <property type="evidence" value="ECO:0007669"/>
    <property type="project" value="UniProtKB-KW"/>
</dbReference>
<dbReference type="PROSITE" id="PS51918">
    <property type="entry name" value="RADICAL_SAM"/>
    <property type="match status" value="1"/>
</dbReference>
<dbReference type="GO" id="GO:0051539">
    <property type="term" value="F:4 iron, 4 sulfur cluster binding"/>
    <property type="evidence" value="ECO:0007669"/>
    <property type="project" value="UniProtKB-KW"/>
</dbReference>
<dbReference type="CDD" id="cd02068">
    <property type="entry name" value="radical_SAM_B12_BD"/>
    <property type="match status" value="1"/>
</dbReference>
<dbReference type="InterPro" id="IPR034466">
    <property type="entry name" value="Methyltransferase_Class_B"/>
</dbReference>
<evidence type="ECO:0000259" key="8">
    <source>
        <dbReference type="PROSITE" id="PS51332"/>
    </source>
</evidence>
<keyword evidence="4" id="KW-0949">S-adenosyl-L-methionine</keyword>
<accession>A0A178MKU6</accession>
<evidence type="ECO:0000256" key="3">
    <source>
        <dbReference type="ARBA" id="ARBA00022679"/>
    </source>
</evidence>
<dbReference type="Pfam" id="PF02310">
    <property type="entry name" value="B12-binding"/>
    <property type="match status" value="1"/>
</dbReference>
<dbReference type="GO" id="GO:0003824">
    <property type="term" value="F:catalytic activity"/>
    <property type="evidence" value="ECO:0007669"/>
    <property type="project" value="InterPro"/>
</dbReference>
<dbReference type="Proteomes" id="UP000078428">
    <property type="component" value="Unassembled WGS sequence"/>
</dbReference>
<dbReference type="STRING" id="1285242.A6A04_04050"/>
<dbReference type="PROSITE" id="PS51332">
    <property type="entry name" value="B12_BINDING"/>
    <property type="match status" value="1"/>
</dbReference>
<protein>
    <submittedName>
        <fullName evidence="10">Uncharacterized protein</fullName>
    </submittedName>
</protein>
<dbReference type="InterPro" id="IPR023404">
    <property type="entry name" value="rSAM_horseshoe"/>
</dbReference>
<dbReference type="SFLD" id="SFLDG01123">
    <property type="entry name" value="methyltransferase_(Class_B)"/>
    <property type="match status" value="1"/>
</dbReference>
<gene>
    <name evidence="10" type="ORF">A6A04_04050</name>
</gene>
<evidence type="ECO:0000313" key="10">
    <source>
        <dbReference type="EMBL" id="OAN49296.1"/>
    </source>
</evidence>
<dbReference type="EMBL" id="LWQT01000066">
    <property type="protein sequence ID" value="OAN49296.1"/>
    <property type="molecule type" value="Genomic_DNA"/>
</dbReference>
<name>A0A178MKU6_9PROT</name>
<dbReference type="Gene3D" id="3.40.50.280">
    <property type="entry name" value="Cobalamin-binding domain"/>
    <property type="match status" value="1"/>
</dbReference>
<keyword evidence="3" id="KW-0808">Transferase</keyword>
<dbReference type="Pfam" id="PF04055">
    <property type="entry name" value="Radical_SAM"/>
    <property type="match status" value="1"/>
</dbReference>
<proteinExistence type="predicted"/>
<keyword evidence="7" id="KW-0411">Iron-sulfur</keyword>
<sequence length="522" mass="59824">MDRPLTHAPAQDQTVCLSTIEGNAKDLVLIYPPWPALEERAALQNFLPPLSVLSIASFVRSKGYSVGVIDVHGQHLDEGEVRARLRAARPRFVGISVLTNACVPAHRIARIVKEELPDCMVVVGGSHVEALPERSLRNSAIDIVVRGDGEDAMVEIMEGRPLSEIPGLTYRVGTEVRHNKHRPVEMNLDRFPMPAYDLVDFDFYFPAAGSYRHLPAINVLMTRGCPGRCSFCNSARTTLRSRSPDEVVKQIRHLHDTYGIRQVQFYDDTFTVMKKHCLDFCEALAAERMDVSWTAYIRGDCFSDDIAAAMKKAGCHQVLVGVETGNPEIAKKIGKPIDRERYKETVAIARRHGLEIRATFIIGHLGETWQTMKDTLDFAIELDVDLFQLNIATPYPGTQLYNEAVELGWLTSKDWYEYGQCQVLIRQPQLSPEEILKFERYAFRRFYMRPKTIWRMMKRMVSWHHLRDYYRALEALILGRKKSNVDQSWDCWRGFKEEDFFDVNLVEPEQLRLTYELRQGVG</sequence>
<keyword evidence="5" id="KW-0479">Metal-binding</keyword>
<dbReference type="AlphaFoldDB" id="A0A178MKU6"/>
<evidence type="ECO:0000256" key="7">
    <source>
        <dbReference type="ARBA" id="ARBA00023014"/>
    </source>
</evidence>
<dbReference type="InterPro" id="IPR006638">
    <property type="entry name" value="Elp3/MiaA/NifB-like_rSAM"/>
</dbReference>
<dbReference type="PANTHER" id="PTHR43409">
    <property type="entry name" value="ANAEROBIC MAGNESIUM-PROTOPORPHYRIN IX MONOMETHYL ESTER CYCLASE-RELATED"/>
    <property type="match status" value="1"/>
</dbReference>
<dbReference type="InterPro" id="IPR007197">
    <property type="entry name" value="rSAM"/>
</dbReference>
<dbReference type="SMART" id="SM00729">
    <property type="entry name" value="Elp3"/>
    <property type="match status" value="1"/>
</dbReference>
<keyword evidence="6" id="KW-0408">Iron</keyword>
<feature type="domain" description="Radical SAM core" evidence="9">
    <location>
        <begin position="211"/>
        <end position="428"/>
    </location>
</feature>
<evidence type="ECO:0000259" key="9">
    <source>
        <dbReference type="PROSITE" id="PS51918"/>
    </source>
</evidence>
<feature type="domain" description="B12-binding" evidence="8">
    <location>
        <begin position="35"/>
        <end position="167"/>
    </location>
</feature>